<reference evidence="1" key="1">
    <citation type="submission" date="2016-07" db="EMBL/GenBank/DDBJ databases">
        <title>Microvirga ossetica sp. nov. a new species of rhizobia isolated from root nodules of the legume species Vicia alpestris Steven originated from North Ossetia region in the Caucasus.</title>
        <authorList>
            <person name="Safronova V.I."/>
            <person name="Kuznetsova I.G."/>
            <person name="Sazanova A.L."/>
            <person name="Belimov A."/>
            <person name="Andronov E."/>
            <person name="Osledkin Y.S."/>
            <person name="Onishchuk O.P."/>
            <person name="Kurchak O.N."/>
            <person name="Shaposhnikov A.I."/>
            <person name="Willems A."/>
            <person name="Tikhonovich I.A."/>
        </authorList>
    </citation>
    <scope>NUCLEOTIDE SEQUENCE [LARGE SCALE GENOMIC DNA]</scope>
    <source>
        <strain evidence="1">V5/3M</strain>
    </source>
</reference>
<evidence type="ECO:0000313" key="1">
    <source>
        <dbReference type="EMBL" id="ANY80977.1"/>
    </source>
</evidence>
<gene>
    <name evidence="1" type="ORF">BB934_24395</name>
</gene>
<protein>
    <submittedName>
        <fullName evidence="1">Uncharacterized protein</fullName>
    </submittedName>
</protein>
<dbReference type="AlphaFoldDB" id="A0A1B2EM01"/>
<dbReference type="RefSeq" id="WP_099512046.1">
    <property type="nucleotide sequence ID" value="NZ_CP016616.1"/>
</dbReference>
<dbReference type="OrthoDB" id="8242932at2"/>
<dbReference type="EMBL" id="CP016616">
    <property type="protein sequence ID" value="ANY80977.1"/>
    <property type="molecule type" value="Genomic_DNA"/>
</dbReference>
<dbReference type="KEGG" id="moc:BB934_24395"/>
<organism evidence="1">
    <name type="scientific">Microvirga ossetica</name>
    <dbReference type="NCBI Taxonomy" id="1882682"/>
    <lineage>
        <taxon>Bacteria</taxon>
        <taxon>Pseudomonadati</taxon>
        <taxon>Pseudomonadota</taxon>
        <taxon>Alphaproteobacteria</taxon>
        <taxon>Hyphomicrobiales</taxon>
        <taxon>Methylobacteriaceae</taxon>
        <taxon>Microvirga</taxon>
    </lineage>
</organism>
<accession>A0A1B2EM01</accession>
<name>A0A1B2EM01_9HYPH</name>
<sequence>MPVFKREMAFAPDRPAENLGDWWHLVLETEAPSLYVEHTWIDESPDQDGRAAHGTQRFGINDFLTPVEGRPAHPTLRGALREIFRDAASTSE</sequence>
<proteinExistence type="predicted"/>